<accession>A0A6I4KR19</accession>
<dbReference type="Proteomes" id="UP000429555">
    <property type="component" value="Unassembled WGS sequence"/>
</dbReference>
<protein>
    <recommendedName>
        <fullName evidence="4">Nuclear transport factor 2 family protein</fullName>
    </recommendedName>
</protein>
<evidence type="ECO:0008006" key="4">
    <source>
        <dbReference type="Google" id="ProtNLM"/>
    </source>
</evidence>
<feature type="signal peptide" evidence="1">
    <location>
        <begin position="1"/>
        <end position="23"/>
    </location>
</feature>
<reference evidence="2 3" key="1">
    <citation type="submission" date="2019-11" db="EMBL/GenBank/DDBJ databases">
        <title>Pseudomonas flavidum sp. nov., isolated from Baiyang Lake.</title>
        <authorList>
            <person name="Zhao Y."/>
        </authorList>
    </citation>
    <scope>NUCLEOTIDE SEQUENCE [LARGE SCALE GENOMIC DNA]</scope>
    <source>
        <strain evidence="3">R-22-3 w-18</strain>
    </source>
</reference>
<evidence type="ECO:0000313" key="3">
    <source>
        <dbReference type="Proteomes" id="UP000429555"/>
    </source>
</evidence>
<dbReference type="PROSITE" id="PS51257">
    <property type="entry name" value="PROKAR_LIPOPROTEIN"/>
    <property type="match status" value="1"/>
</dbReference>
<sequence length="143" mass="16502">MPQRLFPLLFLLLALLAGCGAKDEPLAALEAAVQELQDNLQAKRSNSVLEQLHPQFRAQQQFDREWAQRTMLLMFLRHKKVEVLALSKASYLNETYSEKGHTEAQVALIGAEGLIPDSARHFTVEMEWWREGEEWKLARLSWQ</sequence>
<dbReference type="EMBL" id="WKJZ01000001">
    <property type="protein sequence ID" value="MVW74544.1"/>
    <property type="molecule type" value="Genomic_DNA"/>
</dbReference>
<organism evidence="2 3">
    <name type="scientific">Pseudomonas xionganensis</name>
    <dbReference type="NCBI Taxonomy" id="2654845"/>
    <lineage>
        <taxon>Bacteria</taxon>
        <taxon>Pseudomonadati</taxon>
        <taxon>Pseudomonadota</taxon>
        <taxon>Gammaproteobacteria</taxon>
        <taxon>Pseudomonadales</taxon>
        <taxon>Pseudomonadaceae</taxon>
        <taxon>Pseudomonas</taxon>
    </lineage>
</organism>
<name>A0A6I4KR19_9PSED</name>
<evidence type="ECO:0000313" key="2">
    <source>
        <dbReference type="EMBL" id="MVW74544.1"/>
    </source>
</evidence>
<dbReference type="AlphaFoldDB" id="A0A6I4KR19"/>
<feature type="chain" id="PRO_5026325800" description="Nuclear transport factor 2 family protein" evidence="1">
    <location>
        <begin position="24"/>
        <end position="143"/>
    </location>
</feature>
<comment type="caution">
    <text evidence="2">The sequence shown here is derived from an EMBL/GenBank/DDBJ whole genome shotgun (WGS) entry which is preliminary data.</text>
</comment>
<gene>
    <name evidence="2" type="ORF">GJV18_04370</name>
</gene>
<evidence type="ECO:0000256" key="1">
    <source>
        <dbReference type="SAM" id="SignalP"/>
    </source>
</evidence>
<dbReference type="RefSeq" id="WP_160343490.1">
    <property type="nucleotide sequence ID" value="NZ_WKJZ01000001.1"/>
</dbReference>
<keyword evidence="1" id="KW-0732">Signal</keyword>
<keyword evidence="3" id="KW-1185">Reference proteome</keyword>
<proteinExistence type="predicted"/>